<keyword evidence="1" id="KW-1133">Transmembrane helix</keyword>
<feature type="transmembrane region" description="Helical" evidence="1">
    <location>
        <begin position="39"/>
        <end position="58"/>
    </location>
</feature>
<sequence>MRSLSFSVILLFALMHLLGFFKAYELMRINEFSMAVSKPWGLMWLLCSVLLFVTAVLYHNRNSRWLSVGILTVMVSQTLIFSFWADAMYGTIINAMLIEMICAETTGKVFLGFNQSKEQE</sequence>
<evidence type="ECO:0008006" key="4">
    <source>
        <dbReference type="Google" id="ProtNLM"/>
    </source>
</evidence>
<keyword evidence="3" id="KW-1185">Reference proteome</keyword>
<organism evidence="2 3">
    <name type="scientific">Emticicia soli</name>
    <dbReference type="NCBI Taxonomy" id="2027878"/>
    <lineage>
        <taxon>Bacteria</taxon>
        <taxon>Pseudomonadati</taxon>
        <taxon>Bacteroidota</taxon>
        <taxon>Cytophagia</taxon>
        <taxon>Cytophagales</taxon>
        <taxon>Leadbetterellaceae</taxon>
        <taxon>Emticicia</taxon>
    </lineage>
</organism>
<keyword evidence="1" id="KW-0472">Membrane</keyword>
<protein>
    <recommendedName>
        <fullName evidence="4">DoxX family protein</fullName>
    </recommendedName>
</protein>
<dbReference type="RefSeq" id="WP_340236085.1">
    <property type="nucleotide sequence ID" value="NZ_JBBEWC010000005.1"/>
</dbReference>
<evidence type="ECO:0000313" key="3">
    <source>
        <dbReference type="Proteomes" id="UP001597510"/>
    </source>
</evidence>
<name>A0ABW5JAR1_9BACT</name>
<evidence type="ECO:0000313" key="2">
    <source>
        <dbReference type="EMBL" id="MFD2521810.1"/>
    </source>
</evidence>
<accession>A0ABW5JAR1</accession>
<comment type="caution">
    <text evidence="2">The sequence shown here is derived from an EMBL/GenBank/DDBJ whole genome shotgun (WGS) entry which is preliminary data.</text>
</comment>
<evidence type="ECO:0000256" key="1">
    <source>
        <dbReference type="SAM" id="Phobius"/>
    </source>
</evidence>
<reference evidence="3" key="1">
    <citation type="journal article" date="2019" name="Int. J. Syst. Evol. Microbiol.">
        <title>The Global Catalogue of Microorganisms (GCM) 10K type strain sequencing project: providing services to taxonomists for standard genome sequencing and annotation.</title>
        <authorList>
            <consortium name="The Broad Institute Genomics Platform"/>
            <consortium name="The Broad Institute Genome Sequencing Center for Infectious Disease"/>
            <person name="Wu L."/>
            <person name="Ma J."/>
        </authorList>
    </citation>
    <scope>NUCLEOTIDE SEQUENCE [LARGE SCALE GENOMIC DNA]</scope>
    <source>
        <strain evidence="3">KCTC 52344</strain>
    </source>
</reference>
<feature type="transmembrane region" description="Helical" evidence="1">
    <location>
        <begin position="65"/>
        <end position="85"/>
    </location>
</feature>
<dbReference type="Proteomes" id="UP001597510">
    <property type="component" value="Unassembled WGS sequence"/>
</dbReference>
<dbReference type="EMBL" id="JBHULC010000011">
    <property type="protein sequence ID" value="MFD2521810.1"/>
    <property type="molecule type" value="Genomic_DNA"/>
</dbReference>
<gene>
    <name evidence="2" type="ORF">ACFSR2_13010</name>
</gene>
<keyword evidence="1" id="KW-0812">Transmembrane</keyword>
<proteinExistence type="predicted"/>